<dbReference type="EMBL" id="BGPR01000706">
    <property type="protein sequence ID" value="GBM32341.1"/>
    <property type="molecule type" value="Genomic_DNA"/>
</dbReference>
<sequence>MCAKNSLLLAVFLVVLLEKYEYRQIYPERLNGKITTPCNETKSDIYLSATQMLQSHFDQQEIPHPLMTKSPEVPCSPHSTDATDEERSEPHIVLSISLVANRNMVYK</sequence>
<accession>A0A4Y2EU09</accession>
<evidence type="ECO:0000313" key="3">
    <source>
        <dbReference type="EMBL" id="GBM32341.1"/>
    </source>
</evidence>
<reference evidence="3 4" key="1">
    <citation type="journal article" date="2019" name="Sci. Rep.">
        <title>Orb-weaving spider Araneus ventricosus genome elucidates the spidroin gene catalogue.</title>
        <authorList>
            <person name="Kono N."/>
            <person name="Nakamura H."/>
            <person name="Ohtoshi R."/>
            <person name="Moran D.A.P."/>
            <person name="Shinohara A."/>
            <person name="Yoshida Y."/>
            <person name="Fujiwara M."/>
            <person name="Mori M."/>
            <person name="Tomita M."/>
            <person name="Arakawa K."/>
        </authorList>
    </citation>
    <scope>NUCLEOTIDE SEQUENCE [LARGE SCALE GENOMIC DNA]</scope>
</reference>
<keyword evidence="4" id="KW-1185">Reference proteome</keyword>
<feature type="region of interest" description="Disordered" evidence="1">
    <location>
        <begin position="66"/>
        <end position="89"/>
    </location>
</feature>
<gene>
    <name evidence="3" type="ORF">AVEN_10673_1</name>
</gene>
<dbReference type="Proteomes" id="UP000499080">
    <property type="component" value="Unassembled WGS sequence"/>
</dbReference>
<feature type="signal peptide" evidence="2">
    <location>
        <begin position="1"/>
        <end position="22"/>
    </location>
</feature>
<dbReference type="AlphaFoldDB" id="A0A4Y2EU09"/>
<evidence type="ECO:0000256" key="2">
    <source>
        <dbReference type="SAM" id="SignalP"/>
    </source>
</evidence>
<comment type="caution">
    <text evidence="3">The sequence shown here is derived from an EMBL/GenBank/DDBJ whole genome shotgun (WGS) entry which is preliminary data.</text>
</comment>
<organism evidence="3 4">
    <name type="scientific">Araneus ventricosus</name>
    <name type="common">Orbweaver spider</name>
    <name type="synonym">Epeira ventricosa</name>
    <dbReference type="NCBI Taxonomy" id="182803"/>
    <lineage>
        <taxon>Eukaryota</taxon>
        <taxon>Metazoa</taxon>
        <taxon>Ecdysozoa</taxon>
        <taxon>Arthropoda</taxon>
        <taxon>Chelicerata</taxon>
        <taxon>Arachnida</taxon>
        <taxon>Araneae</taxon>
        <taxon>Araneomorphae</taxon>
        <taxon>Entelegynae</taxon>
        <taxon>Araneoidea</taxon>
        <taxon>Araneidae</taxon>
        <taxon>Araneus</taxon>
    </lineage>
</organism>
<proteinExistence type="predicted"/>
<name>A0A4Y2EU09_ARAVE</name>
<evidence type="ECO:0000313" key="4">
    <source>
        <dbReference type="Proteomes" id="UP000499080"/>
    </source>
</evidence>
<evidence type="ECO:0000256" key="1">
    <source>
        <dbReference type="SAM" id="MobiDB-lite"/>
    </source>
</evidence>
<keyword evidence="2" id="KW-0732">Signal</keyword>
<protein>
    <submittedName>
        <fullName evidence="3">Uncharacterized protein</fullName>
    </submittedName>
</protein>
<feature type="chain" id="PRO_5021394947" evidence="2">
    <location>
        <begin position="23"/>
        <end position="107"/>
    </location>
</feature>